<keyword evidence="1" id="KW-0813">Transport</keyword>
<dbReference type="InterPro" id="IPR003593">
    <property type="entry name" value="AAA+_ATPase"/>
</dbReference>
<organism evidence="5 6">
    <name type="scientific">Desulfosporosinus nitroreducens</name>
    <dbReference type="NCBI Taxonomy" id="2018668"/>
    <lineage>
        <taxon>Bacteria</taxon>
        <taxon>Bacillati</taxon>
        <taxon>Bacillota</taxon>
        <taxon>Clostridia</taxon>
        <taxon>Eubacteriales</taxon>
        <taxon>Desulfitobacteriaceae</taxon>
        <taxon>Desulfosporosinus</taxon>
    </lineage>
</organism>
<keyword evidence="2" id="KW-0547">Nucleotide-binding</keyword>
<evidence type="ECO:0000256" key="2">
    <source>
        <dbReference type="ARBA" id="ARBA00022741"/>
    </source>
</evidence>
<dbReference type="PROSITE" id="PS00211">
    <property type="entry name" value="ABC_TRANSPORTER_1"/>
    <property type="match status" value="1"/>
</dbReference>
<keyword evidence="3 5" id="KW-0067">ATP-binding</keyword>
<dbReference type="EMBL" id="JAMJEV010000023">
    <property type="protein sequence ID" value="MDO0825282.1"/>
    <property type="molecule type" value="Genomic_DNA"/>
</dbReference>
<dbReference type="PANTHER" id="PTHR43423:SF1">
    <property type="entry name" value="ABC TRANSPORTER I FAMILY MEMBER 17"/>
    <property type="match status" value="1"/>
</dbReference>
<evidence type="ECO:0000256" key="3">
    <source>
        <dbReference type="ARBA" id="ARBA00022840"/>
    </source>
</evidence>
<evidence type="ECO:0000259" key="4">
    <source>
        <dbReference type="PROSITE" id="PS50893"/>
    </source>
</evidence>
<dbReference type="SMART" id="SM00382">
    <property type="entry name" value="AAA"/>
    <property type="match status" value="1"/>
</dbReference>
<dbReference type="Pfam" id="PF00005">
    <property type="entry name" value="ABC_tran"/>
    <property type="match status" value="1"/>
</dbReference>
<dbReference type="InterPro" id="IPR005670">
    <property type="entry name" value="PstB-like"/>
</dbReference>
<dbReference type="InterPro" id="IPR003439">
    <property type="entry name" value="ABC_transporter-like_ATP-bd"/>
</dbReference>
<evidence type="ECO:0000256" key="1">
    <source>
        <dbReference type="ARBA" id="ARBA00022448"/>
    </source>
</evidence>
<evidence type="ECO:0000313" key="5">
    <source>
        <dbReference type="EMBL" id="MDO0825282.1"/>
    </source>
</evidence>
<comment type="caution">
    <text evidence="5">The sequence shown here is derived from an EMBL/GenBank/DDBJ whole genome shotgun (WGS) entry which is preliminary data.</text>
</comment>
<dbReference type="Proteomes" id="UP001176021">
    <property type="component" value="Unassembled WGS sequence"/>
</dbReference>
<protein>
    <submittedName>
        <fullName evidence="5">Phosphate ABC transporter ATP-binding protein</fullName>
    </submittedName>
</protein>
<accession>A0ABT8QVA3</accession>
<reference evidence="5" key="1">
    <citation type="submission" date="2022-05" db="EMBL/GenBank/DDBJ databases">
        <title>Expanded diversity of anoxic marine methylotrophy in a Black Sea sulfate reducing microorganism.</title>
        <authorList>
            <person name="Fischer P.Q."/>
            <person name="Stams A.J.M."/>
            <person name="Villanueva L."/>
            <person name="Sousa D.Z."/>
        </authorList>
    </citation>
    <scope>NUCLEOTIDE SEQUENCE</scope>
    <source>
        <strain evidence="5">P130</strain>
    </source>
</reference>
<evidence type="ECO:0000313" key="6">
    <source>
        <dbReference type="Proteomes" id="UP001176021"/>
    </source>
</evidence>
<dbReference type="CDD" id="cd03260">
    <property type="entry name" value="ABC_PstB_phosphate_transporter"/>
    <property type="match status" value="1"/>
</dbReference>
<sequence length="249" mass="28119">MKHHLILNDLSVAIGDAEILKKVKLAIPYNKILAVIGPSGCGKTTLLRTLNRLIDEEKQARVSGEILFKGKSIHQIPLAKLRKDIGLVFQQPTPFPMSIYNNLAYALKYHGVRGKVNLDRIIEAKLRLCGLYEEVKDHLTMSALKLSGGQQQRLSIARSLCVEPEVLLMDEPCSSLDIHNTKIIEDLIVKLSQHYTIVIVTHNLQQARRIADCTAFFLEGKLIEMNNTEEFFTNPQEEETKQYLQGLFG</sequence>
<name>A0ABT8QVA3_9FIRM</name>
<proteinExistence type="predicted"/>
<dbReference type="PANTHER" id="PTHR43423">
    <property type="entry name" value="ABC TRANSPORTER I FAMILY MEMBER 17"/>
    <property type="match status" value="1"/>
</dbReference>
<gene>
    <name evidence="5" type="ORF">M8H41_20850</name>
</gene>
<dbReference type="GO" id="GO:0005524">
    <property type="term" value="F:ATP binding"/>
    <property type="evidence" value="ECO:0007669"/>
    <property type="project" value="UniProtKB-KW"/>
</dbReference>
<feature type="domain" description="ABC transporter" evidence="4">
    <location>
        <begin position="5"/>
        <end position="244"/>
    </location>
</feature>
<dbReference type="InterPro" id="IPR017871">
    <property type="entry name" value="ABC_transporter-like_CS"/>
</dbReference>
<keyword evidence="6" id="KW-1185">Reference proteome</keyword>
<dbReference type="Gene3D" id="3.40.50.300">
    <property type="entry name" value="P-loop containing nucleotide triphosphate hydrolases"/>
    <property type="match status" value="1"/>
</dbReference>
<dbReference type="SUPFAM" id="SSF52540">
    <property type="entry name" value="P-loop containing nucleoside triphosphate hydrolases"/>
    <property type="match status" value="1"/>
</dbReference>
<dbReference type="InterPro" id="IPR027417">
    <property type="entry name" value="P-loop_NTPase"/>
</dbReference>
<dbReference type="RefSeq" id="WP_302049907.1">
    <property type="nucleotide sequence ID" value="NZ_JAMJEV010000023.1"/>
</dbReference>
<dbReference type="PROSITE" id="PS50893">
    <property type="entry name" value="ABC_TRANSPORTER_2"/>
    <property type="match status" value="1"/>
</dbReference>